<dbReference type="GO" id="GO:1901605">
    <property type="term" value="P:alpha-amino acid metabolic process"/>
    <property type="evidence" value="ECO:0007669"/>
    <property type="project" value="TreeGrafter"/>
</dbReference>
<dbReference type="InterPro" id="IPR050859">
    <property type="entry name" value="Class-I_PLP-dep_aminotransf"/>
</dbReference>
<evidence type="ECO:0000256" key="3">
    <source>
        <dbReference type="ARBA" id="ARBA00011738"/>
    </source>
</evidence>
<dbReference type="InterPro" id="IPR015424">
    <property type="entry name" value="PyrdxlP-dep_Trfase"/>
</dbReference>
<keyword evidence="4" id="KW-0032">Aminotransferase</keyword>
<protein>
    <submittedName>
        <fullName evidence="8">Unannotated protein</fullName>
    </submittedName>
</protein>
<evidence type="ECO:0000256" key="2">
    <source>
        <dbReference type="ARBA" id="ARBA00007441"/>
    </source>
</evidence>
<dbReference type="AlphaFoldDB" id="A0A6J6P474"/>
<dbReference type="PANTHER" id="PTHR42790">
    <property type="entry name" value="AMINOTRANSFERASE"/>
    <property type="match status" value="1"/>
</dbReference>
<feature type="domain" description="Aminotransferase class I/classII large" evidence="7">
    <location>
        <begin position="71"/>
        <end position="400"/>
    </location>
</feature>
<dbReference type="Gene3D" id="3.90.1150.10">
    <property type="entry name" value="Aspartate Aminotransferase, domain 1"/>
    <property type="match status" value="1"/>
</dbReference>
<sequence length="419" mass="46322">MPEPSFTRSTNFDSWLDSYSERAHTLSVSEVRALFAVVSRPEVVSLAGGMPYVSALPKELLGKAYDSMMAKKGDLAIQYGGGQGDAGLREQLRDIMALEGIPASPDDLVVTTGSQHALDLVAGLFLDKGDVVLAEGPSYVGAIGIFRHYQAHIEHVFTDDEGISPVALQEAIDRMKAQGRRIKFLYLVPNFANPSGVTLAKERRPQIIEICQREHILILEDNPYGLLYFDKPVPDALRSMDDNVIYLGSFSKILAPGFRVGYVLAPPALRDKIVLAQESALLCPSMFSQMMISEYLSVDDWQKQIDTFRGVYRERRDAALEAMAEHLPALKTTKPEGGFYLWVTLPKGIDSKAMLPLAVKELVAYTPGTAFFGDSSGHESLRICYSYPTPERIKLGIKRLATVINLQTELLETFGTKKK</sequence>
<evidence type="ECO:0000259" key="7">
    <source>
        <dbReference type="Pfam" id="PF00155"/>
    </source>
</evidence>
<proteinExistence type="inferred from homology"/>
<dbReference type="Pfam" id="PF00155">
    <property type="entry name" value="Aminotran_1_2"/>
    <property type="match status" value="1"/>
</dbReference>
<organism evidence="8">
    <name type="scientific">freshwater metagenome</name>
    <dbReference type="NCBI Taxonomy" id="449393"/>
    <lineage>
        <taxon>unclassified sequences</taxon>
        <taxon>metagenomes</taxon>
        <taxon>ecological metagenomes</taxon>
    </lineage>
</organism>
<comment type="similarity">
    <text evidence="2">Belongs to the class-I pyridoxal-phosphate-dependent aminotransferase family.</text>
</comment>
<reference evidence="8" key="1">
    <citation type="submission" date="2020-05" db="EMBL/GenBank/DDBJ databases">
        <authorList>
            <person name="Chiriac C."/>
            <person name="Salcher M."/>
            <person name="Ghai R."/>
            <person name="Kavagutti S V."/>
        </authorList>
    </citation>
    <scope>NUCLEOTIDE SEQUENCE</scope>
</reference>
<gene>
    <name evidence="8" type="ORF">UFOPK2370_00989</name>
</gene>
<keyword evidence="5" id="KW-0808">Transferase</keyword>
<name>A0A6J6P474_9ZZZZ</name>
<dbReference type="InterPro" id="IPR015422">
    <property type="entry name" value="PyrdxlP-dep_Trfase_small"/>
</dbReference>
<dbReference type="CDD" id="cd00609">
    <property type="entry name" value="AAT_like"/>
    <property type="match status" value="1"/>
</dbReference>
<dbReference type="PANTHER" id="PTHR42790:SF19">
    <property type="entry name" value="KYNURENINE_ALPHA-AMINOADIPATE AMINOTRANSFERASE, MITOCHONDRIAL"/>
    <property type="match status" value="1"/>
</dbReference>
<dbReference type="InterPro" id="IPR004839">
    <property type="entry name" value="Aminotransferase_I/II_large"/>
</dbReference>
<dbReference type="SUPFAM" id="SSF53383">
    <property type="entry name" value="PLP-dependent transferases"/>
    <property type="match status" value="1"/>
</dbReference>
<dbReference type="FunFam" id="3.40.640.10:FF:000053">
    <property type="entry name" value="Aminotransferase, class I"/>
    <property type="match status" value="1"/>
</dbReference>
<evidence type="ECO:0000256" key="1">
    <source>
        <dbReference type="ARBA" id="ARBA00001933"/>
    </source>
</evidence>
<dbReference type="Gene3D" id="3.40.640.10">
    <property type="entry name" value="Type I PLP-dependent aspartate aminotransferase-like (Major domain)"/>
    <property type="match status" value="1"/>
</dbReference>
<dbReference type="EMBL" id="CAEZXK010000029">
    <property type="protein sequence ID" value="CAB4691445.1"/>
    <property type="molecule type" value="Genomic_DNA"/>
</dbReference>
<evidence type="ECO:0000256" key="4">
    <source>
        <dbReference type="ARBA" id="ARBA00022576"/>
    </source>
</evidence>
<accession>A0A6J6P474</accession>
<evidence type="ECO:0000313" key="8">
    <source>
        <dbReference type="EMBL" id="CAB4691445.1"/>
    </source>
</evidence>
<keyword evidence="6" id="KW-0663">Pyridoxal phosphate</keyword>
<evidence type="ECO:0000256" key="6">
    <source>
        <dbReference type="ARBA" id="ARBA00022898"/>
    </source>
</evidence>
<comment type="cofactor">
    <cofactor evidence="1">
        <name>pyridoxal 5'-phosphate</name>
        <dbReference type="ChEBI" id="CHEBI:597326"/>
    </cofactor>
</comment>
<evidence type="ECO:0000256" key="5">
    <source>
        <dbReference type="ARBA" id="ARBA00022679"/>
    </source>
</evidence>
<comment type="subunit">
    <text evidence="3">Homodimer.</text>
</comment>
<dbReference type="GO" id="GO:0008483">
    <property type="term" value="F:transaminase activity"/>
    <property type="evidence" value="ECO:0007669"/>
    <property type="project" value="UniProtKB-KW"/>
</dbReference>
<dbReference type="GO" id="GO:0030170">
    <property type="term" value="F:pyridoxal phosphate binding"/>
    <property type="evidence" value="ECO:0007669"/>
    <property type="project" value="InterPro"/>
</dbReference>
<dbReference type="InterPro" id="IPR015421">
    <property type="entry name" value="PyrdxlP-dep_Trfase_major"/>
</dbReference>